<protein>
    <recommendedName>
        <fullName evidence="3">Phosphoglycerate mutase</fullName>
    </recommendedName>
</protein>
<reference evidence="1 2" key="1">
    <citation type="submission" date="2012-04" db="EMBL/GenBank/DDBJ databases">
        <title>The Genome Sequence of Saprolegnia declina VS20.</title>
        <authorList>
            <consortium name="The Broad Institute Genome Sequencing Platform"/>
            <person name="Russ C."/>
            <person name="Nusbaum C."/>
            <person name="Tyler B."/>
            <person name="van West P."/>
            <person name="Dieguez-Uribeondo J."/>
            <person name="de Bruijn I."/>
            <person name="Tripathy S."/>
            <person name="Jiang R."/>
            <person name="Young S.K."/>
            <person name="Zeng Q."/>
            <person name="Gargeya S."/>
            <person name="Fitzgerald M."/>
            <person name="Haas B."/>
            <person name="Abouelleil A."/>
            <person name="Alvarado L."/>
            <person name="Arachchi H.M."/>
            <person name="Berlin A."/>
            <person name="Chapman S.B."/>
            <person name="Goldberg J."/>
            <person name="Griggs A."/>
            <person name="Gujja S."/>
            <person name="Hansen M."/>
            <person name="Howarth C."/>
            <person name="Imamovic A."/>
            <person name="Larimer J."/>
            <person name="McCowen C."/>
            <person name="Montmayeur A."/>
            <person name="Murphy C."/>
            <person name="Neiman D."/>
            <person name="Pearson M."/>
            <person name="Priest M."/>
            <person name="Roberts A."/>
            <person name="Saif S."/>
            <person name="Shea T."/>
            <person name="Sisk P."/>
            <person name="Sykes S."/>
            <person name="Wortman J."/>
            <person name="Nusbaum C."/>
            <person name="Birren B."/>
        </authorList>
    </citation>
    <scope>NUCLEOTIDE SEQUENCE [LARGE SCALE GENOMIC DNA]</scope>
    <source>
        <strain evidence="1 2">VS20</strain>
    </source>
</reference>
<dbReference type="EMBL" id="JH767348">
    <property type="protein sequence ID" value="EQC24894.1"/>
    <property type="molecule type" value="Genomic_DNA"/>
</dbReference>
<dbReference type="InParanoid" id="T0PHQ6"/>
<dbReference type="Gene3D" id="3.40.50.1240">
    <property type="entry name" value="Phosphoglycerate mutase-like"/>
    <property type="match status" value="1"/>
</dbReference>
<evidence type="ECO:0000313" key="1">
    <source>
        <dbReference type="EMBL" id="EQC24894.1"/>
    </source>
</evidence>
<sequence>MAADDFVYDDPVYATLHGGFHVVPGHFAYHAVPDIDAIFEHFACAETDWHTFAKAIRRANRPNTKVLYFLRHAEGEHNAAKIRLGPEVWFRDVAITNEFLDARLTAKGEAAAASAAARMKYELQMGLPLEKVILSPLRRTLQTGTTVFATEIGKVPFVAMELCRETMGVHTCDKRSPIAEMAALFPMVDFSDITENDDGLWQPDKRESLDEIQARAVQFLKHVYENVPETFIAITSHVGFIGACLRVLEQTEYRLDNCEIVPVVIQFNEPTKSPRKPVA</sequence>
<dbReference type="InterPro" id="IPR013078">
    <property type="entry name" value="His_Pase_superF_clade-1"/>
</dbReference>
<dbReference type="AlphaFoldDB" id="T0PHQ6"/>
<dbReference type="GeneID" id="19957942"/>
<proteinExistence type="predicted"/>
<organism evidence="1 2">
    <name type="scientific">Saprolegnia diclina (strain VS20)</name>
    <dbReference type="NCBI Taxonomy" id="1156394"/>
    <lineage>
        <taxon>Eukaryota</taxon>
        <taxon>Sar</taxon>
        <taxon>Stramenopiles</taxon>
        <taxon>Oomycota</taxon>
        <taxon>Saprolegniomycetes</taxon>
        <taxon>Saprolegniales</taxon>
        <taxon>Saprolegniaceae</taxon>
        <taxon>Saprolegnia</taxon>
    </lineage>
</organism>
<dbReference type="InterPro" id="IPR050275">
    <property type="entry name" value="PGM_Phosphatase"/>
</dbReference>
<dbReference type="RefSeq" id="XP_008621676.1">
    <property type="nucleotide sequence ID" value="XM_008623454.1"/>
</dbReference>
<dbReference type="PANTHER" id="PTHR48100:SF1">
    <property type="entry name" value="HISTIDINE PHOSPHATASE FAMILY PROTEIN-RELATED"/>
    <property type="match status" value="1"/>
</dbReference>
<dbReference type="OrthoDB" id="496981at2759"/>
<evidence type="ECO:0008006" key="3">
    <source>
        <dbReference type="Google" id="ProtNLM"/>
    </source>
</evidence>
<dbReference type="OMA" id="NWVDARL"/>
<dbReference type="Proteomes" id="UP000030762">
    <property type="component" value="Unassembled WGS sequence"/>
</dbReference>
<dbReference type="SUPFAM" id="SSF53254">
    <property type="entry name" value="Phosphoglycerate mutase-like"/>
    <property type="match status" value="1"/>
</dbReference>
<dbReference type="InterPro" id="IPR029033">
    <property type="entry name" value="His_PPase_superfam"/>
</dbReference>
<dbReference type="PANTHER" id="PTHR48100">
    <property type="entry name" value="BROAD-SPECIFICITY PHOSPHATASE YOR283W-RELATED"/>
    <property type="match status" value="1"/>
</dbReference>
<dbReference type="GO" id="GO:0016791">
    <property type="term" value="F:phosphatase activity"/>
    <property type="evidence" value="ECO:0007669"/>
    <property type="project" value="TreeGrafter"/>
</dbReference>
<accession>T0PHQ6</accession>
<name>T0PHQ6_SAPDV</name>
<dbReference type="VEuPathDB" id="FungiDB:SDRG_17215"/>
<dbReference type="SMART" id="SM00855">
    <property type="entry name" value="PGAM"/>
    <property type="match status" value="1"/>
</dbReference>
<dbReference type="CDD" id="cd07040">
    <property type="entry name" value="HP"/>
    <property type="match status" value="1"/>
</dbReference>
<keyword evidence="2" id="KW-1185">Reference proteome</keyword>
<dbReference type="GO" id="GO:0005737">
    <property type="term" value="C:cytoplasm"/>
    <property type="evidence" value="ECO:0007669"/>
    <property type="project" value="TreeGrafter"/>
</dbReference>
<evidence type="ECO:0000313" key="2">
    <source>
        <dbReference type="Proteomes" id="UP000030762"/>
    </source>
</evidence>
<gene>
    <name evidence="1" type="ORF">SDRG_17215</name>
</gene>
<dbReference type="eggNOG" id="KOG4754">
    <property type="taxonomic scope" value="Eukaryota"/>
</dbReference>
<dbReference type="Pfam" id="PF00300">
    <property type="entry name" value="His_Phos_1"/>
    <property type="match status" value="1"/>
</dbReference>